<comment type="catalytic activity">
    <reaction evidence="10 12">
        <text>tRNA(Val) + L-valine + ATP = L-valyl-tRNA(Val) + AMP + diphosphate</text>
        <dbReference type="Rhea" id="RHEA:10704"/>
        <dbReference type="Rhea" id="RHEA-COMP:9672"/>
        <dbReference type="Rhea" id="RHEA-COMP:9708"/>
        <dbReference type="ChEBI" id="CHEBI:30616"/>
        <dbReference type="ChEBI" id="CHEBI:33019"/>
        <dbReference type="ChEBI" id="CHEBI:57762"/>
        <dbReference type="ChEBI" id="CHEBI:78442"/>
        <dbReference type="ChEBI" id="CHEBI:78537"/>
        <dbReference type="ChEBI" id="CHEBI:456215"/>
        <dbReference type="EC" id="6.1.1.9"/>
    </reaction>
</comment>
<comment type="domain">
    <text evidence="12">ValRS has two distinct active sites: one for aminoacylation and one for editing. The misactivated threonine is translocated from the active site to the editing site.</text>
</comment>
<dbReference type="Gene3D" id="3.40.50.620">
    <property type="entry name" value="HUPs"/>
    <property type="match status" value="2"/>
</dbReference>
<dbReference type="InterPro" id="IPR010978">
    <property type="entry name" value="tRNA-bd_arm"/>
</dbReference>
<proteinExistence type="inferred from homology"/>
<keyword evidence="4 12" id="KW-0436">Ligase</keyword>
<dbReference type="InterPro" id="IPR009080">
    <property type="entry name" value="tRNAsynth_Ia_anticodon-bd"/>
</dbReference>
<dbReference type="NCBIfam" id="TIGR00422">
    <property type="entry name" value="valS"/>
    <property type="match status" value="1"/>
</dbReference>
<dbReference type="FunFam" id="3.40.50.620:FF:000098">
    <property type="entry name" value="Valine--tRNA ligase"/>
    <property type="match status" value="1"/>
</dbReference>
<evidence type="ECO:0000256" key="10">
    <source>
        <dbReference type="ARBA" id="ARBA00047552"/>
    </source>
</evidence>
<evidence type="ECO:0000256" key="7">
    <source>
        <dbReference type="ARBA" id="ARBA00022917"/>
    </source>
</evidence>
<keyword evidence="6 12" id="KW-0067">ATP-binding</keyword>
<dbReference type="EMBL" id="JANWTP010000003">
    <property type="protein sequence ID" value="MDC8636627.1"/>
    <property type="molecule type" value="Genomic_DNA"/>
</dbReference>
<dbReference type="Proteomes" id="UP001140230">
    <property type="component" value="Unassembled WGS sequence"/>
</dbReference>
<dbReference type="AlphaFoldDB" id="A0A9X3YXT7"/>
<protein>
    <recommendedName>
        <fullName evidence="12">Valine--tRNA ligase</fullName>
        <ecNumber evidence="12">6.1.1.9</ecNumber>
    </recommendedName>
    <alternativeName>
        <fullName evidence="12">Valyl-tRNA synthetase</fullName>
        <shortName evidence="12">ValRS</shortName>
    </alternativeName>
</protein>
<dbReference type="Gene3D" id="3.90.740.10">
    <property type="entry name" value="Valyl/Leucyl/Isoleucyl-tRNA synthetase, editing domain"/>
    <property type="match status" value="2"/>
</dbReference>
<evidence type="ECO:0000256" key="12">
    <source>
        <dbReference type="HAMAP-Rule" id="MF_02004"/>
    </source>
</evidence>
<keyword evidence="3 12" id="KW-0963">Cytoplasm</keyword>
<evidence type="ECO:0000313" key="16">
    <source>
        <dbReference type="EMBL" id="MDC8636627.1"/>
    </source>
</evidence>
<dbReference type="GO" id="GO:0006438">
    <property type="term" value="P:valyl-tRNA aminoacylation"/>
    <property type="evidence" value="ECO:0007669"/>
    <property type="project" value="UniProtKB-UniRule"/>
</dbReference>
<dbReference type="Pfam" id="PF10458">
    <property type="entry name" value="Val_tRNA-synt_C"/>
    <property type="match status" value="1"/>
</dbReference>
<dbReference type="Gene3D" id="1.10.730.10">
    <property type="entry name" value="Isoleucyl-tRNA Synthetase, Domain 1"/>
    <property type="match status" value="1"/>
</dbReference>
<dbReference type="CDD" id="cd00817">
    <property type="entry name" value="ValRS_core"/>
    <property type="match status" value="1"/>
</dbReference>
<dbReference type="SUPFAM" id="SSF52374">
    <property type="entry name" value="Nucleotidylyl transferase"/>
    <property type="match status" value="1"/>
</dbReference>
<dbReference type="PROSITE" id="PS00178">
    <property type="entry name" value="AA_TRNA_LIGASE_I"/>
    <property type="match status" value="1"/>
</dbReference>
<feature type="short sequence motif" description="'HIGH' region" evidence="12">
    <location>
        <begin position="43"/>
        <end position="53"/>
    </location>
</feature>
<dbReference type="PRINTS" id="PR00986">
    <property type="entry name" value="TRNASYNTHVAL"/>
</dbReference>
<evidence type="ECO:0000259" key="15">
    <source>
        <dbReference type="Pfam" id="PF10458"/>
    </source>
</evidence>
<dbReference type="Pfam" id="PF00133">
    <property type="entry name" value="tRNA-synt_1"/>
    <property type="match status" value="1"/>
</dbReference>
<dbReference type="RefSeq" id="WP_273663354.1">
    <property type="nucleotide sequence ID" value="NZ_CP168178.1"/>
</dbReference>
<dbReference type="InterPro" id="IPR037118">
    <property type="entry name" value="Val-tRNA_synth_C_sf"/>
</dbReference>
<organism evidence="16 17">
    <name type="scientific">Xanthomonas hortorum pv. hederae</name>
    <dbReference type="NCBI Taxonomy" id="453603"/>
    <lineage>
        <taxon>Bacteria</taxon>
        <taxon>Pseudomonadati</taxon>
        <taxon>Pseudomonadota</taxon>
        <taxon>Gammaproteobacteria</taxon>
        <taxon>Lysobacterales</taxon>
        <taxon>Lysobacteraceae</taxon>
        <taxon>Xanthomonas</taxon>
    </lineage>
</organism>
<comment type="subcellular location">
    <subcellularLocation>
        <location evidence="1 12">Cytoplasm</location>
    </subcellularLocation>
</comment>
<evidence type="ECO:0000256" key="1">
    <source>
        <dbReference type="ARBA" id="ARBA00004496"/>
    </source>
</evidence>
<evidence type="ECO:0000313" key="17">
    <source>
        <dbReference type="Proteomes" id="UP001140230"/>
    </source>
</evidence>
<dbReference type="PANTHER" id="PTHR11946">
    <property type="entry name" value="VALYL-TRNA SYNTHETASES"/>
    <property type="match status" value="1"/>
</dbReference>
<feature type="domain" description="Aminoacyl-tRNA synthetase class Ia" evidence="13">
    <location>
        <begin position="17"/>
        <end position="656"/>
    </location>
</feature>
<keyword evidence="7 12" id="KW-0648">Protein biosynthesis</keyword>
<accession>A0A9X3YXT7</accession>
<dbReference type="EC" id="6.1.1.9" evidence="12"/>
<feature type="domain" description="Valyl-tRNA synthetase tRNA-binding arm" evidence="15">
    <location>
        <begin position="926"/>
        <end position="990"/>
    </location>
</feature>
<dbReference type="InterPro" id="IPR014729">
    <property type="entry name" value="Rossmann-like_a/b/a_fold"/>
</dbReference>
<dbReference type="InterPro" id="IPR002300">
    <property type="entry name" value="aa-tRNA-synth_Ia"/>
</dbReference>
<dbReference type="NCBIfam" id="NF004349">
    <property type="entry name" value="PRK05729.1"/>
    <property type="match status" value="1"/>
</dbReference>
<dbReference type="SUPFAM" id="SSF46589">
    <property type="entry name" value="tRNA-binding arm"/>
    <property type="match status" value="1"/>
</dbReference>
<evidence type="ECO:0000256" key="2">
    <source>
        <dbReference type="ARBA" id="ARBA00011245"/>
    </source>
</evidence>
<dbReference type="GO" id="GO:0002161">
    <property type="term" value="F:aminoacyl-tRNA deacylase activity"/>
    <property type="evidence" value="ECO:0007669"/>
    <property type="project" value="InterPro"/>
</dbReference>
<evidence type="ECO:0000256" key="6">
    <source>
        <dbReference type="ARBA" id="ARBA00022840"/>
    </source>
</evidence>
<dbReference type="PANTHER" id="PTHR11946:SF93">
    <property type="entry name" value="VALINE--TRNA LIGASE, CHLOROPLASTIC_MITOCHONDRIAL 2"/>
    <property type="match status" value="1"/>
</dbReference>
<dbReference type="GO" id="GO:0005829">
    <property type="term" value="C:cytosol"/>
    <property type="evidence" value="ECO:0007669"/>
    <property type="project" value="TreeGrafter"/>
</dbReference>
<dbReference type="InterPro" id="IPR013155">
    <property type="entry name" value="M/V/L/I-tRNA-synth_anticd-bd"/>
</dbReference>
<feature type="domain" description="Methionyl/Valyl/Leucyl/Isoleucyl-tRNA synthetase anticodon-binding" evidence="14">
    <location>
        <begin position="697"/>
        <end position="866"/>
    </location>
</feature>
<evidence type="ECO:0000259" key="13">
    <source>
        <dbReference type="Pfam" id="PF00133"/>
    </source>
</evidence>
<dbReference type="Gene3D" id="1.10.287.380">
    <property type="entry name" value="Valyl-tRNA synthetase, C-terminal domain"/>
    <property type="match status" value="1"/>
</dbReference>
<comment type="similarity">
    <text evidence="11 12">Belongs to the class-I aminoacyl-tRNA synthetase family. ValS type 1 subfamily.</text>
</comment>
<comment type="domain">
    <text evidence="12">The C-terminal coiled-coil domain is crucial for aminoacylation activity.</text>
</comment>
<comment type="caution">
    <text evidence="16">The sequence shown here is derived from an EMBL/GenBank/DDBJ whole genome shotgun (WGS) entry which is preliminary data.</text>
</comment>
<reference evidence="16" key="2">
    <citation type="submission" date="2022-08" db="EMBL/GenBank/DDBJ databases">
        <authorList>
            <person name="Iruegas-Bocardo F."/>
            <person name="Weisberg A.J."/>
            <person name="Riutta E.R."/>
            <person name="Kilday K."/>
            <person name="Bonkowski J.C."/>
            <person name="Creswell T."/>
            <person name="Daughtrey M.L."/>
            <person name="Rane K."/>
            <person name="Grunwald N.J."/>
            <person name="Chang J.H."/>
            <person name="Putnam M.L."/>
        </authorList>
    </citation>
    <scope>NUCLEOTIDE SEQUENCE</scope>
    <source>
        <strain evidence="16">22-338</strain>
    </source>
</reference>
<feature type="short sequence motif" description="'KMSKS' region" evidence="12">
    <location>
        <begin position="579"/>
        <end position="583"/>
    </location>
</feature>
<dbReference type="SUPFAM" id="SSF47323">
    <property type="entry name" value="Anticodon-binding domain of a subclass of class I aminoacyl-tRNA synthetases"/>
    <property type="match status" value="1"/>
</dbReference>
<reference evidence="16" key="1">
    <citation type="journal article" date="2022" name="Phytopathology">
        <title>Whole genome sequencing-based tracing of a 2022 introduction and outbreak of Xanthomonas hortorum pv. pelargonii.</title>
        <authorList>
            <person name="Iruegas Bocardo F."/>
            <person name="Weisberg A.J."/>
            <person name="Riutta E.R."/>
            <person name="Kilday K.B."/>
            <person name="Bonkowski J.C."/>
            <person name="Creswell T.C."/>
            <person name="Daughtrey M."/>
            <person name="Rane K.K."/>
            <person name="Grunwald N.J."/>
            <person name="Chang J.H."/>
            <person name="Putnam M."/>
        </authorList>
    </citation>
    <scope>NUCLEOTIDE SEQUENCE</scope>
    <source>
        <strain evidence="16">22-338</strain>
    </source>
</reference>
<dbReference type="InterPro" id="IPR009008">
    <property type="entry name" value="Val/Leu/Ile-tRNA-synth_edit"/>
</dbReference>
<evidence type="ECO:0000256" key="5">
    <source>
        <dbReference type="ARBA" id="ARBA00022741"/>
    </source>
</evidence>
<evidence type="ECO:0000256" key="8">
    <source>
        <dbReference type="ARBA" id="ARBA00023054"/>
    </source>
</evidence>
<dbReference type="SUPFAM" id="SSF50677">
    <property type="entry name" value="ValRS/IleRS/LeuRS editing domain"/>
    <property type="match status" value="1"/>
</dbReference>
<dbReference type="InterPro" id="IPR019499">
    <property type="entry name" value="Val-tRNA_synth_tRNA-bd"/>
</dbReference>
<evidence type="ECO:0000256" key="9">
    <source>
        <dbReference type="ARBA" id="ARBA00023146"/>
    </source>
</evidence>
<evidence type="ECO:0000259" key="14">
    <source>
        <dbReference type="Pfam" id="PF08264"/>
    </source>
</evidence>
<evidence type="ECO:0000256" key="3">
    <source>
        <dbReference type="ARBA" id="ARBA00022490"/>
    </source>
</evidence>
<dbReference type="Pfam" id="PF08264">
    <property type="entry name" value="Anticodon_1"/>
    <property type="match status" value="1"/>
</dbReference>
<keyword evidence="5 12" id="KW-0547">Nucleotide-binding</keyword>
<dbReference type="InterPro" id="IPR001412">
    <property type="entry name" value="aa-tRNA-synth_I_CS"/>
</dbReference>
<dbReference type="InterPro" id="IPR033705">
    <property type="entry name" value="Anticodon_Ia_Val"/>
</dbReference>
<evidence type="ECO:0000256" key="4">
    <source>
        <dbReference type="ARBA" id="ARBA00022598"/>
    </source>
</evidence>
<sequence length="990" mass="111542">MTTLASSYDPSSFESRLYAQWEAAGYFVPSGKGEPYTVLLPPPNVTGTLHMGHAFQQTLMDALVRYHRMRGFDTLWQVGTDHAGIATEMVVSRNLALEGNGETRDSLGREGFIAKVWEWKAESGDTIERQMRRLGTSSDWSRSTFTMDPQPSAAVNEAFVRWYEQGLIYRGQRLVNWDPVLKTAISDLEVENVEEDGFLWSIRYPLADGVTYEHVEHDADGNETLRETRDYLVVATTRPETMLGDTAVMVHPEDARYATLHNARIVLPLTGRHVPVITDDYVDRAFGTGVVKVTPAHDFNDYAVGVRHDLPLINILTPEAKIIGLSSYRERRDTENPRDPILTLQRDALPFDIGIPEKYWNLDRYEARKLVLADLEDEGRLVETKPHKLQVPRGDRTGQVIEPYLTDQWFVKMDALAKRGLELVESGQIKFVPPNWINTYRHWMENIQDWCISRQLWWGHRIPAWFDDAVRCYVGHDEAEVRAKHGLGADVALHQDSDVLETWFSSQLWPFSTLGWPDANAMAQRGFERYLPSSVLVTGFDIIFFWVARMIMATDSFTGQVPFRDVYITGLIRDAQGQKMSKSKGNVLDPLDIIDGISIEALVAKRTTGLMKPKDAPKIEKATRKEFPDGIIAHGADALRFTIAALATHGRDIKFDLGRAEGYKNFCNKLWNATRFVLMNTEGARFNGVPQPRTEAEQWILARLDKVTAETHAHYANYRFDLLTQSLYEFAWNAFCDWFVELAKPALNGAVQDSTLAAAGSTPEAIEHAEDATSTRHTLLYVLEALLRLLHPLTPFVTEELWQQVAPRLGITAATISLQAFPQAGDIDTHGYASAEADVEWLKSMVSALRRVRSELNVPPSKQVRLLLQAGTQDDRTRVARFASQLSFLLKLETIDWLDAGQEAPPSAAAIVGELTLLVPLEGLVDMDAERTRLDNEIKRVEGEIGKCNGKLGNATFVENAPAAVVEQERARLNDWTTQLTGLREQRAKI</sequence>
<gene>
    <name evidence="12" type="primary">valS</name>
    <name evidence="16" type="ORF">NY667_02095</name>
</gene>
<dbReference type="GO" id="GO:0004832">
    <property type="term" value="F:valine-tRNA ligase activity"/>
    <property type="evidence" value="ECO:0007669"/>
    <property type="project" value="UniProtKB-UniRule"/>
</dbReference>
<name>A0A9X3YXT7_9XANT</name>
<dbReference type="GO" id="GO:0005524">
    <property type="term" value="F:ATP binding"/>
    <property type="evidence" value="ECO:0007669"/>
    <property type="project" value="UniProtKB-UniRule"/>
</dbReference>
<keyword evidence="9 12" id="KW-0030">Aminoacyl-tRNA synthetase</keyword>
<evidence type="ECO:0000256" key="11">
    <source>
        <dbReference type="ARBA" id="ARBA00060830"/>
    </source>
</evidence>
<dbReference type="FunFam" id="3.40.50.620:FF:000032">
    <property type="entry name" value="Valine--tRNA ligase"/>
    <property type="match status" value="1"/>
</dbReference>
<feature type="binding site" evidence="12">
    <location>
        <position position="582"/>
    </location>
    <ligand>
        <name>ATP</name>
        <dbReference type="ChEBI" id="CHEBI:30616"/>
    </ligand>
</feature>
<comment type="subunit">
    <text evidence="2 12">Monomer.</text>
</comment>
<dbReference type="FunFam" id="1.10.287.380:FF:000001">
    <property type="entry name" value="Valine--tRNA ligase"/>
    <property type="match status" value="1"/>
</dbReference>
<comment type="function">
    <text evidence="12">Catalyzes the attachment of valine to tRNA(Val). As ValRS can inadvertently accommodate and process structurally similar amino acids such as threonine, to avoid such errors, it has a 'posttransfer' editing activity that hydrolyzes mischarged Thr-tRNA(Val) in a tRNA-dependent manner.</text>
</comment>
<dbReference type="InterPro" id="IPR002303">
    <property type="entry name" value="Valyl-tRNA_ligase"/>
</dbReference>
<dbReference type="HAMAP" id="MF_02004">
    <property type="entry name" value="Val_tRNA_synth_type1"/>
    <property type="match status" value="1"/>
</dbReference>
<feature type="coiled-coil region" evidence="12">
    <location>
        <begin position="924"/>
        <end position="986"/>
    </location>
</feature>
<dbReference type="CDD" id="cd07962">
    <property type="entry name" value="Anticodon_Ia_Val"/>
    <property type="match status" value="1"/>
</dbReference>
<keyword evidence="8 12" id="KW-0175">Coiled coil</keyword>